<evidence type="ECO:0000256" key="7">
    <source>
        <dbReference type="ARBA" id="ARBA00022618"/>
    </source>
</evidence>
<feature type="region of interest" description="Disordered" evidence="19">
    <location>
        <begin position="229"/>
        <end position="300"/>
    </location>
</feature>
<keyword evidence="16" id="KW-0137">Centromere</keyword>
<name>A0A9W7SQI3_9PEZI</name>
<accession>A0A9W7SQI3</accession>
<keyword evidence="11" id="KW-0995">Kinetochore</keyword>
<keyword evidence="6" id="KW-0963">Cytoplasm</keyword>
<keyword evidence="21" id="KW-1185">Reference proteome</keyword>
<keyword evidence="9" id="KW-0498">Mitosis</keyword>
<dbReference type="AlphaFoldDB" id="A0A9W7SQI3"/>
<evidence type="ECO:0000256" key="11">
    <source>
        <dbReference type="ARBA" id="ARBA00022838"/>
    </source>
</evidence>
<keyword evidence="13" id="KW-0206">Cytoskeleton</keyword>
<evidence type="ECO:0000256" key="18">
    <source>
        <dbReference type="ARBA" id="ARBA00044346"/>
    </source>
</evidence>
<comment type="subcellular location">
    <subcellularLocation>
        <location evidence="3">Chromosome</location>
        <location evidence="3">Centromere</location>
        <location evidence="3">Kinetochore</location>
    </subcellularLocation>
    <subcellularLocation>
        <location evidence="2">Cytoplasm</location>
        <location evidence="2">Cytoskeleton</location>
        <location evidence="2">Spindle</location>
    </subcellularLocation>
    <subcellularLocation>
        <location evidence="1">Nucleus</location>
    </subcellularLocation>
</comment>
<organism evidence="20 21">
    <name type="scientific">Teratosphaeria destructans</name>
    <dbReference type="NCBI Taxonomy" id="418781"/>
    <lineage>
        <taxon>Eukaryota</taxon>
        <taxon>Fungi</taxon>
        <taxon>Dikarya</taxon>
        <taxon>Ascomycota</taxon>
        <taxon>Pezizomycotina</taxon>
        <taxon>Dothideomycetes</taxon>
        <taxon>Dothideomycetidae</taxon>
        <taxon>Mycosphaerellales</taxon>
        <taxon>Teratosphaeriaceae</taxon>
        <taxon>Teratosphaeria</taxon>
    </lineage>
</organism>
<evidence type="ECO:0000256" key="10">
    <source>
        <dbReference type="ARBA" id="ARBA00022829"/>
    </source>
</evidence>
<reference evidence="20 21" key="2">
    <citation type="journal article" date="2021" name="Curr. Genet.">
        <title>Genetic response to nitrogen starvation in the aggressive Eucalyptus foliar pathogen Teratosphaeria destructans.</title>
        <authorList>
            <person name="Havenga M."/>
            <person name="Wingfield B.D."/>
            <person name="Wingfield M.J."/>
            <person name="Dreyer L.L."/>
            <person name="Roets F."/>
            <person name="Aylward J."/>
        </authorList>
    </citation>
    <scope>NUCLEOTIDE SEQUENCE [LARGE SCALE GENOMIC DNA]</scope>
    <source>
        <strain evidence="20">CMW44962</strain>
    </source>
</reference>
<evidence type="ECO:0000256" key="3">
    <source>
        <dbReference type="ARBA" id="ARBA00004629"/>
    </source>
</evidence>
<feature type="compositionally biased region" description="Basic and acidic residues" evidence="19">
    <location>
        <begin position="276"/>
        <end position="288"/>
    </location>
</feature>
<dbReference type="InterPro" id="IPR013966">
    <property type="entry name" value="Spc34"/>
</dbReference>
<feature type="non-terminal residue" evidence="20">
    <location>
        <position position="1"/>
    </location>
</feature>
<keyword evidence="5" id="KW-0158">Chromosome</keyword>
<reference evidence="20 21" key="1">
    <citation type="journal article" date="2018" name="IMA Fungus">
        <title>IMA Genome-F 10: Nine draft genome sequences of Claviceps purpurea s.lat., including C. arundinis, C. humidiphila, and C. cf. spartinae, pseudomolecules for the pitch canker pathogen Fusarium circinatum, draft genome of Davidsoniella eucalypti, Grosmannia galeiformis, Quambalaria eucalypti, and Teratosphaeria destructans.</title>
        <authorList>
            <person name="Wingfield B.D."/>
            <person name="Liu M."/>
            <person name="Nguyen H.D."/>
            <person name="Lane F.A."/>
            <person name="Morgan S.W."/>
            <person name="De Vos L."/>
            <person name="Wilken P.M."/>
            <person name="Duong T.A."/>
            <person name="Aylward J."/>
            <person name="Coetzee M.P."/>
            <person name="Dadej K."/>
            <person name="De Beer Z.W."/>
            <person name="Findlay W."/>
            <person name="Havenga M."/>
            <person name="Kolarik M."/>
            <person name="Menzies J.G."/>
            <person name="Naidoo K."/>
            <person name="Pochopski O."/>
            <person name="Shoukouhi P."/>
            <person name="Santana Q.C."/>
            <person name="Seifert K.A."/>
            <person name="Soal N."/>
            <person name="Steenkamp E.T."/>
            <person name="Tatham C.T."/>
            <person name="van der Nest M.A."/>
            <person name="Wingfield M.J."/>
        </authorList>
    </citation>
    <scope>NUCLEOTIDE SEQUENCE [LARGE SCALE GENOMIC DNA]</scope>
    <source>
        <strain evidence="20">CMW44962</strain>
    </source>
</reference>
<evidence type="ECO:0000256" key="2">
    <source>
        <dbReference type="ARBA" id="ARBA00004186"/>
    </source>
</evidence>
<evidence type="ECO:0000256" key="5">
    <source>
        <dbReference type="ARBA" id="ARBA00022454"/>
    </source>
</evidence>
<protein>
    <recommendedName>
        <fullName evidence="17">DASH complex subunit SPC34</fullName>
    </recommendedName>
    <alternativeName>
        <fullName evidence="18">Outer kinetochore protein SPC34</fullName>
    </alternativeName>
</protein>
<dbReference type="GO" id="GO:0051301">
    <property type="term" value="P:cell division"/>
    <property type="evidence" value="ECO:0007669"/>
    <property type="project" value="UniProtKB-KW"/>
</dbReference>
<evidence type="ECO:0000256" key="9">
    <source>
        <dbReference type="ARBA" id="ARBA00022776"/>
    </source>
</evidence>
<keyword evidence="12" id="KW-0175">Coiled coil</keyword>
<evidence type="ECO:0000256" key="1">
    <source>
        <dbReference type="ARBA" id="ARBA00004123"/>
    </source>
</evidence>
<evidence type="ECO:0000256" key="15">
    <source>
        <dbReference type="ARBA" id="ARBA00023306"/>
    </source>
</evidence>
<feature type="compositionally biased region" description="Polar residues" evidence="19">
    <location>
        <begin position="230"/>
        <end position="245"/>
    </location>
</feature>
<keyword evidence="15" id="KW-0131">Cell cycle</keyword>
<evidence type="ECO:0000256" key="16">
    <source>
        <dbReference type="ARBA" id="ARBA00023328"/>
    </source>
</evidence>
<evidence type="ECO:0000313" key="20">
    <source>
        <dbReference type="EMBL" id="KAH9826680.1"/>
    </source>
</evidence>
<evidence type="ECO:0000256" key="8">
    <source>
        <dbReference type="ARBA" id="ARBA00022701"/>
    </source>
</evidence>
<dbReference type="Pfam" id="PF08657">
    <property type="entry name" value="DASH_Spc34"/>
    <property type="match status" value="2"/>
</dbReference>
<proteinExistence type="inferred from homology"/>
<dbReference type="GO" id="GO:0008608">
    <property type="term" value="P:attachment of spindle microtubules to kinetochore"/>
    <property type="evidence" value="ECO:0007669"/>
    <property type="project" value="InterPro"/>
</dbReference>
<evidence type="ECO:0000256" key="19">
    <source>
        <dbReference type="SAM" id="MobiDB-lite"/>
    </source>
</evidence>
<keyword evidence="7" id="KW-0132">Cell division</keyword>
<evidence type="ECO:0000256" key="4">
    <source>
        <dbReference type="ARBA" id="ARBA00008491"/>
    </source>
</evidence>
<comment type="caution">
    <text evidence="20">The sequence shown here is derived from an EMBL/GenBank/DDBJ whole genome shotgun (WGS) entry which is preliminary data.</text>
</comment>
<comment type="similarity">
    <text evidence="4">Belongs to the DASH complex SPC34 family.</text>
</comment>
<keyword evidence="8" id="KW-0493">Microtubule</keyword>
<evidence type="ECO:0000256" key="14">
    <source>
        <dbReference type="ARBA" id="ARBA00023242"/>
    </source>
</evidence>
<evidence type="ECO:0000256" key="6">
    <source>
        <dbReference type="ARBA" id="ARBA00022490"/>
    </source>
</evidence>
<keyword evidence="10" id="KW-0159">Chromosome partition</keyword>
<evidence type="ECO:0000256" key="17">
    <source>
        <dbReference type="ARBA" id="ARBA00044112"/>
    </source>
</evidence>
<feature type="compositionally biased region" description="Acidic residues" evidence="19">
    <location>
        <begin position="247"/>
        <end position="258"/>
    </location>
</feature>
<dbReference type="GO" id="GO:0005876">
    <property type="term" value="C:spindle microtubule"/>
    <property type="evidence" value="ECO:0007669"/>
    <property type="project" value="InterPro"/>
</dbReference>
<dbReference type="GO" id="GO:0042729">
    <property type="term" value="C:DASH complex"/>
    <property type="evidence" value="ECO:0007669"/>
    <property type="project" value="InterPro"/>
</dbReference>
<dbReference type="OrthoDB" id="10016597at2759"/>
<dbReference type="Proteomes" id="UP001138500">
    <property type="component" value="Unassembled WGS sequence"/>
</dbReference>
<gene>
    <name evidence="20" type="ORF">Tdes44962_MAKER03383</name>
</gene>
<dbReference type="EMBL" id="RIBY02001967">
    <property type="protein sequence ID" value="KAH9826680.1"/>
    <property type="molecule type" value="Genomic_DNA"/>
</dbReference>
<evidence type="ECO:0000256" key="12">
    <source>
        <dbReference type="ARBA" id="ARBA00023054"/>
    </source>
</evidence>
<evidence type="ECO:0000256" key="13">
    <source>
        <dbReference type="ARBA" id="ARBA00023212"/>
    </source>
</evidence>
<sequence length="300" mass="33417">GCRVLPLLLAGDAGATPHVRRLTLIRAGESRLPKRALRWDIDQFGRHATYIIRKRFDMASLLSSHLEQITLCATSISELPFPGPKIFTNALLSNQHDITSLIRDTEAHERALFHLAPPPLPTKASGFTASVAGQAQTAKERRATQYGAARQPKAKAVAAVLGGDLYNKTRKEGVMSRQKGDLDVELLLHGAEKLAAVYPIEGAKEKIADLRRRHEQLAANIAHYEDRVNRNTQELQLQNRPTSGGTYDDDEPSIDDNDAMPATKEDLIREEDEMRELERKKQMLEERVTGMSKDLGGLMR</sequence>
<evidence type="ECO:0000313" key="21">
    <source>
        <dbReference type="Proteomes" id="UP001138500"/>
    </source>
</evidence>
<keyword evidence="14" id="KW-0539">Nucleus</keyword>